<comment type="caution">
    <text evidence="2">The sequence shown here is derived from an EMBL/GenBank/DDBJ whole genome shotgun (WGS) entry which is preliminary data.</text>
</comment>
<dbReference type="InterPro" id="IPR005531">
    <property type="entry name" value="Asp23"/>
</dbReference>
<organism evidence="2 3">
    <name type="scientific">Amycolatopsis sulphurea</name>
    <dbReference type="NCBI Taxonomy" id="76022"/>
    <lineage>
        <taxon>Bacteria</taxon>
        <taxon>Bacillati</taxon>
        <taxon>Actinomycetota</taxon>
        <taxon>Actinomycetes</taxon>
        <taxon>Pseudonocardiales</taxon>
        <taxon>Pseudonocardiaceae</taxon>
        <taxon>Amycolatopsis</taxon>
    </lineage>
</organism>
<gene>
    <name evidence="2" type="ORF">ATK36_0093</name>
</gene>
<dbReference type="Pfam" id="PF03780">
    <property type="entry name" value="Asp23"/>
    <property type="match status" value="1"/>
</dbReference>
<accession>A0A2A9FYT1</accession>
<name>A0A2A9FYT1_9PSEU</name>
<protein>
    <submittedName>
        <fullName evidence="2">Putative alkaline shock family protein YloU</fullName>
    </submittedName>
</protein>
<dbReference type="PANTHER" id="PTHR34297">
    <property type="entry name" value="HYPOTHETICAL CYTOSOLIC PROTEIN-RELATED"/>
    <property type="match status" value="1"/>
</dbReference>
<keyword evidence="3" id="KW-1185">Reference proteome</keyword>
<dbReference type="PANTHER" id="PTHR34297:SF3">
    <property type="entry name" value="ALKALINE SHOCK PROTEIN 23"/>
    <property type="match status" value="1"/>
</dbReference>
<dbReference type="Proteomes" id="UP000243542">
    <property type="component" value="Unassembled WGS sequence"/>
</dbReference>
<comment type="similarity">
    <text evidence="1">Belongs to the asp23 family.</text>
</comment>
<proteinExistence type="inferred from homology"/>
<reference evidence="2 3" key="1">
    <citation type="submission" date="2017-10" db="EMBL/GenBank/DDBJ databases">
        <title>Sequencing the genomes of 1000 actinobacteria strains.</title>
        <authorList>
            <person name="Klenk H.-P."/>
        </authorList>
    </citation>
    <scope>NUCLEOTIDE SEQUENCE [LARGE SCALE GENOMIC DNA]</scope>
    <source>
        <strain evidence="2 3">DSM 46092</strain>
    </source>
</reference>
<sequence>MAQQNSDPPADVGAPGRTTIASLVVQKVASVAAREIAGVYTLGGGGVSRTLGAIKERIPGSGTATTTGVSVEVGEKQAAIDLDLVADYGARLPDVAQSVRRNVIRAVEEITSLEVIEVNLTITDVHLPGEDDEADSSRVE</sequence>
<dbReference type="EMBL" id="PDJK01000001">
    <property type="protein sequence ID" value="PFG56574.1"/>
    <property type="molecule type" value="Genomic_DNA"/>
</dbReference>
<evidence type="ECO:0000313" key="3">
    <source>
        <dbReference type="Proteomes" id="UP000243542"/>
    </source>
</evidence>
<dbReference type="AlphaFoldDB" id="A0A2A9FYT1"/>
<evidence type="ECO:0000313" key="2">
    <source>
        <dbReference type="EMBL" id="PFG56574.1"/>
    </source>
</evidence>
<dbReference type="RefSeq" id="WP_098509334.1">
    <property type="nucleotide sequence ID" value="NZ_JBIAKZ010000001.1"/>
</dbReference>
<evidence type="ECO:0000256" key="1">
    <source>
        <dbReference type="ARBA" id="ARBA00005721"/>
    </source>
</evidence>